<proteinExistence type="predicted"/>
<sequence length="88" mass="9643">MPGRSDPRGQSLSPGNTAVRTLCQACWRMRAPRGPPPTGLPDPPHKQHAGRRTRAWRGRHAGRCHHTGTLLGLSRQAEPLAMQTTFST</sequence>
<comment type="caution">
    <text evidence="2">The sequence shown here is derived from an EMBL/GenBank/DDBJ whole genome shotgun (WGS) entry which is preliminary data.</text>
</comment>
<gene>
    <name evidence="2" type="ORF">BN2614_LOCUS2</name>
</gene>
<evidence type="ECO:0000313" key="3">
    <source>
        <dbReference type="Proteomes" id="UP000269945"/>
    </source>
</evidence>
<name>A0A9X9LEW3_GULGU</name>
<dbReference type="EMBL" id="CYRY02001810">
    <property type="protein sequence ID" value="VCW66451.1"/>
    <property type="molecule type" value="Genomic_DNA"/>
</dbReference>
<protein>
    <submittedName>
        <fullName evidence="2">Uncharacterized protein</fullName>
    </submittedName>
</protein>
<accession>A0A9X9LEW3</accession>
<dbReference type="Proteomes" id="UP000269945">
    <property type="component" value="Unassembled WGS sequence"/>
</dbReference>
<keyword evidence="3" id="KW-1185">Reference proteome</keyword>
<dbReference type="AlphaFoldDB" id="A0A9X9LEW3"/>
<reference evidence="2 3" key="1">
    <citation type="submission" date="2018-10" db="EMBL/GenBank/DDBJ databases">
        <authorList>
            <person name="Ekblom R."/>
            <person name="Jareborg N."/>
        </authorList>
    </citation>
    <scope>NUCLEOTIDE SEQUENCE [LARGE SCALE GENOMIC DNA]</scope>
    <source>
        <tissue evidence="2">Muscle</tissue>
    </source>
</reference>
<feature type="region of interest" description="Disordered" evidence="1">
    <location>
        <begin position="28"/>
        <end position="88"/>
    </location>
</feature>
<feature type="compositionally biased region" description="Basic residues" evidence="1">
    <location>
        <begin position="46"/>
        <end position="66"/>
    </location>
</feature>
<organism evidence="2 3">
    <name type="scientific">Gulo gulo</name>
    <name type="common">Wolverine</name>
    <name type="synonym">Gluton</name>
    <dbReference type="NCBI Taxonomy" id="48420"/>
    <lineage>
        <taxon>Eukaryota</taxon>
        <taxon>Metazoa</taxon>
        <taxon>Chordata</taxon>
        <taxon>Craniata</taxon>
        <taxon>Vertebrata</taxon>
        <taxon>Euteleostomi</taxon>
        <taxon>Mammalia</taxon>
        <taxon>Eutheria</taxon>
        <taxon>Laurasiatheria</taxon>
        <taxon>Carnivora</taxon>
        <taxon>Caniformia</taxon>
        <taxon>Musteloidea</taxon>
        <taxon>Mustelidae</taxon>
        <taxon>Guloninae</taxon>
        <taxon>Gulo</taxon>
    </lineage>
</organism>
<feature type="compositionally biased region" description="Pro residues" evidence="1">
    <location>
        <begin position="33"/>
        <end position="42"/>
    </location>
</feature>
<evidence type="ECO:0000313" key="2">
    <source>
        <dbReference type="EMBL" id="VCW66451.1"/>
    </source>
</evidence>
<evidence type="ECO:0000256" key="1">
    <source>
        <dbReference type="SAM" id="MobiDB-lite"/>
    </source>
</evidence>